<sequence>MKSPIEGLRKEFENRVKLGAMSMLAVNDNMGFNELKALLEVTDGNLSSHLHGLEKAGFIRVSKTFAGRKPQTTYAMTSKGREAFESHLAALEALIRQLK</sequence>
<dbReference type="Proteomes" id="UP000321580">
    <property type="component" value="Unassembled WGS sequence"/>
</dbReference>
<dbReference type="InterPro" id="IPR036390">
    <property type="entry name" value="WH_DNA-bd_sf"/>
</dbReference>
<gene>
    <name evidence="2" type="ORF">FRY97_00545</name>
</gene>
<dbReference type="PANTHER" id="PTHR37318">
    <property type="entry name" value="BSL7504 PROTEIN"/>
    <property type="match status" value="1"/>
</dbReference>
<dbReference type="InterPro" id="IPR036388">
    <property type="entry name" value="WH-like_DNA-bd_sf"/>
</dbReference>
<organism evidence="2 3">
    <name type="scientific">Phaeodactylibacter luteus</name>
    <dbReference type="NCBI Taxonomy" id="1564516"/>
    <lineage>
        <taxon>Bacteria</taxon>
        <taxon>Pseudomonadati</taxon>
        <taxon>Bacteroidota</taxon>
        <taxon>Saprospiria</taxon>
        <taxon>Saprospirales</taxon>
        <taxon>Haliscomenobacteraceae</taxon>
        <taxon>Phaeodactylibacter</taxon>
    </lineage>
</organism>
<dbReference type="Pfam" id="PF13601">
    <property type="entry name" value="HTH_34"/>
    <property type="match status" value="1"/>
</dbReference>
<evidence type="ECO:0000259" key="1">
    <source>
        <dbReference type="Pfam" id="PF13601"/>
    </source>
</evidence>
<dbReference type="PANTHER" id="PTHR37318:SF1">
    <property type="entry name" value="BSL7504 PROTEIN"/>
    <property type="match status" value="1"/>
</dbReference>
<comment type="caution">
    <text evidence="2">The sequence shown here is derived from an EMBL/GenBank/DDBJ whole genome shotgun (WGS) entry which is preliminary data.</text>
</comment>
<proteinExistence type="predicted"/>
<dbReference type="EMBL" id="VOOR01000001">
    <property type="protein sequence ID" value="TXB70227.1"/>
    <property type="molecule type" value="Genomic_DNA"/>
</dbReference>
<evidence type="ECO:0000313" key="2">
    <source>
        <dbReference type="EMBL" id="TXB70227.1"/>
    </source>
</evidence>
<feature type="domain" description="Winged helix DNA-binding" evidence="1">
    <location>
        <begin position="16"/>
        <end position="95"/>
    </location>
</feature>
<reference evidence="2 3" key="1">
    <citation type="submission" date="2019-08" db="EMBL/GenBank/DDBJ databases">
        <title>Genome of Phaeodactylibacter luteus.</title>
        <authorList>
            <person name="Bowman J.P."/>
        </authorList>
    </citation>
    <scope>NUCLEOTIDE SEQUENCE [LARGE SCALE GENOMIC DNA]</scope>
    <source>
        <strain evidence="2 3">KCTC 42180</strain>
    </source>
</reference>
<dbReference type="Gene3D" id="1.10.10.10">
    <property type="entry name" value="Winged helix-like DNA-binding domain superfamily/Winged helix DNA-binding domain"/>
    <property type="match status" value="1"/>
</dbReference>
<keyword evidence="3" id="KW-1185">Reference proteome</keyword>
<evidence type="ECO:0000313" key="3">
    <source>
        <dbReference type="Proteomes" id="UP000321580"/>
    </source>
</evidence>
<dbReference type="OrthoDB" id="9800369at2"/>
<dbReference type="InterPro" id="IPR027395">
    <property type="entry name" value="WH_DNA-bd_dom"/>
</dbReference>
<name>A0A5C6S7B2_9BACT</name>
<dbReference type="AlphaFoldDB" id="A0A5C6S7B2"/>
<dbReference type="SUPFAM" id="SSF46785">
    <property type="entry name" value="Winged helix' DNA-binding domain"/>
    <property type="match status" value="1"/>
</dbReference>
<accession>A0A5C6S7B2</accession>
<dbReference type="RefSeq" id="WP_147165459.1">
    <property type="nucleotide sequence ID" value="NZ_VOOR01000001.1"/>
</dbReference>
<protein>
    <submittedName>
        <fullName evidence="2">Transcriptional regulator</fullName>
    </submittedName>
</protein>